<dbReference type="Proteomes" id="UP001159428">
    <property type="component" value="Unassembled WGS sequence"/>
</dbReference>
<name>A0AAU9XRL3_9CNID</name>
<dbReference type="Gene3D" id="3.40.50.300">
    <property type="entry name" value="P-loop containing nucleotide triphosphate hydrolases"/>
    <property type="match status" value="1"/>
</dbReference>
<dbReference type="GO" id="GO:0003677">
    <property type="term" value="F:DNA binding"/>
    <property type="evidence" value="ECO:0007669"/>
    <property type="project" value="UniProtKB-KW"/>
</dbReference>
<keyword evidence="2" id="KW-0238">DNA-binding</keyword>
<accession>A0AAU9XRL3</accession>
<dbReference type="GO" id="GO:0005634">
    <property type="term" value="C:nucleus"/>
    <property type="evidence" value="ECO:0007669"/>
    <property type="project" value="TreeGrafter"/>
</dbReference>
<dbReference type="GO" id="GO:0005737">
    <property type="term" value="C:cytoplasm"/>
    <property type="evidence" value="ECO:0007669"/>
    <property type="project" value="TreeGrafter"/>
</dbReference>
<reference evidence="5 6" key="1">
    <citation type="submission" date="2022-05" db="EMBL/GenBank/DDBJ databases">
        <authorList>
            <consortium name="Genoscope - CEA"/>
            <person name="William W."/>
        </authorList>
    </citation>
    <scope>NUCLEOTIDE SEQUENCE [LARGE SCALE GENOMIC DNA]</scope>
</reference>
<dbReference type="InterPro" id="IPR027417">
    <property type="entry name" value="P-loop_NTPase"/>
</dbReference>
<evidence type="ECO:0000256" key="3">
    <source>
        <dbReference type="ARBA" id="ARBA00023235"/>
    </source>
</evidence>
<protein>
    <submittedName>
        <fullName evidence="5">Uncharacterized protein</fullName>
    </submittedName>
</protein>
<dbReference type="PANTHER" id="PTHR13710:SF153">
    <property type="entry name" value="RECQ-LIKE DNA HELICASE BLM"/>
    <property type="match status" value="1"/>
</dbReference>
<evidence type="ECO:0000313" key="5">
    <source>
        <dbReference type="EMBL" id="CAH3155631.1"/>
    </source>
</evidence>
<comment type="caution">
    <text evidence="5">The sequence shown here is derived from an EMBL/GenBank/DDBJ whole genome shotgun (WGS) entry which is preliminary data.</text>
</comment>
<dbReference type="GO" id="GO:0043138">
    <property type="term" value="F:3'-5' DNA helicase activity"/>
    <property type="evidence" value="ECO:0007669"/>
    <property type="project" value="TreeGrafter"/>
</dbReference>
<evidence type="ECO:0000313" key="6">
    <source>
        <dbReference type="Proteomes" id="UP001159428"/>
    </source>
</evidence>
<keyword evidence="6" id="KW-1185">Reference proteome</keyword>
<dbReference type="EMBL" id="CALNXJ010000058">
    <property type="protein sequence ID" value="CAH3155631.1"/>
    <property type="molecule type" value="Genomic_DNA"/>
</dbReference>
<evidence type="ECO:0000256" key="4">
    <source>
        <dbReference type="ARBA" id="ARBA00023242"/>
    </source>
</evidence>
<evidence type="ECO:0000256" key="2">
    <source>
        <dbReference type="ARBA" id="ARBA00023125"/>
    </source>
</evidence>
<dbReference type="GO" id="GO:0000724">
    <property type="term" value="P:double-strand break repair via homologous recombination"/>
    <property type="evidence" value="ECO:0007669"/>
    <property type="project" value="TreeGrafter"/>
</dbReference>
<keyword evidence="3" id="KW-0413">Isomerase</keyword>
<organism evidence="5 6">
    <name type="scientific">Pocillopora meandrina</name>
    <dbReference type="NCBI Taxonomy" id="46732"/>
    <lineage>
        <taxon>Eukaryota</taxon>
        <taxon>Metazoa</taxon>
        <taxon>Cnidaria</taxon>
        <taxon>Anthozoa</taxon>
        <taxon>Hexacorallia</taxon>
        <taxon>Scleractinia</taxon>
        <taxon>Astrocoeniina</taxon>
        <taxon>Pocilloporidae</taxon>
        <taxon>Pocillopora</taxon>
    </lineage>
</organism>
<gene>
    <name evidence="5" type="ORF">PMEA_00028133</name>
</gene>
<keyword evidence="4" id="KW-0539">Nucleus</keyword>
<evidence type="ECO:0000256" key="1">
    <source>
        <dbReference type="ARBA" id="ARBA00005446"/>
    </source>
</evidence>
<dbReference type="AlphaFoldDB" id="A0AAU9XRL3"/>
<sequence>MEDQVKYLRSLGLSVVNISSNVEVDRAKIEKGEYSIVHGSPEAWLMNQRWLCMLSNDVYSKKLCVVAVDEPHVLRHWGTSEDNKMAALRECYGRLHELVIHYGPAKMWNLIFRKLGDQAGMVLKHEVLHLCCDKCAADCECSLPDCGALAFYPLNNGASIRKRQVDAEQRKTVEGLLVQYYKTVLIKLLNTTAHGDVRTNLQSMLGFSEHQITKFWIIWMQFSVYQMFIDL</sequence>
<dbReference type="GO" id="GO:0009378">
    <property type="term" value="F:four-way junction helicase activity"/>
    <property type="evidence" value="ECO:0007669"/>
    <property type="project" value="TreeGrafter"/>
</dbReference>
<comment type="similarity">
    <text evidence="1">Belongs to the helicase family. RecQ subfamily.</text>
</comment>
<proteinExistence type="inferred from homology"/>
<dbReference type="PANTHER" id="PTHR13710">
    <property type="entry name" value="DNA HELICASE RECQ FAMILY MEMBER"/>
    <property type="match status" value="1"/>
</dbReference>
<dbReference type="GO" id="GO:0005694">
    <property type="term" value="C:chromosome"/>
    <property type="evidence" value="ECO:0007669"/>
    <property type="project" value="TreeGrafter"/>
</dbReference>